<evidence type="ECO:0008006" key="3">
    <source>
        <dbReference type="Google" id="ProtNLM"/>
    </source>
</evidence>
<accession>A0A5E7C514</accession>
<protein>
    <recommendedName>
        <fullName evidence="3">DUF1302 domain-containing protein</fullName>
    </recommendedName>
</protein>
<dbReference type="EMBL" id="CABVHW010000006">
    <property type="protein sequence ID" value="VVN97417.1"/>
    <property type="molecule type" value="Genomic_DNA"/>
</dbReference>
<dbReference type="AlphaFoldDB" id="A0A5E7C514"/>
<sequence length="554" mass="61348">MVIEKYKILPHRIAVQLGRSSLLVAAVATAYLPTGATALEIDVGNPDVSVTWGNTMRYNAGWRMNDRERAIANSDTRDEGDYSYDKGDNVFNRFDLLTELDVDYRREMGFRISAAAWKDFAFNDRVNFNPAFAGRNFETSYENNESSATTKHFHDQSGELLDAFVYKNFNVGDVSGEVKVGRQTVLWGEALILSPFSVSHNQSPIDGLKGFVSPGVDAKELVLPVGQIVTNIQVTPTLTLMAQYYYEWENSRTPQGGTYLGATDFALDGPDFFPLANGAIALRNNGFDKPKNGGDYGLGARWAPEWLDGTLGIYYREFTERSAVASIDPVARTYEFFFPEHQKLIGLSLSKSIGGVSVGAEVTRQEDAVLNTVIQDGTKGAARGTVWTGLLNGVKLFGPNQVWDSASLIGELGYSYLEKVTENERYFDSCYNRRHAGDPNAIEEAGCSSRDNSQIALRFTPGWTAVFPGWDTTANFAVTYGLSGNSPLILPDHGQQGVGSYQVGNTWTYNARHDFSLAYVDYLATNQTRNGRQLFNGSQRQDRGWLSFTYKASF</sequence>
<proteinExistence type="predicted"/>
<evidence type="ECO:0000313" key="1">
    <source>
        <dbReference type="EMBL" id="VVN97417.1"/>
    </source>
</evidence>
<dbReference type="Pfam" id="PF06980">
    <property type="entry name" value="DUF1302"/>
    <property type="match status" value="1"/>
</dbReference>
<gene>
    <name evidence="1" type="ORF">PS710_02379</name>
</gene>
<reference evidence="1 2" key="1">
    <citation type="submission" date="2019-09" db="EMBL/GenBank/DDBJ databases">
        <authorList>
            <person name="Chandra G."/>
            <person name="Truman W A."/>
        </authorList>
    </citation>
    <scope>NUCLEOTIDE SEQUENCE [LARGE SCALE GENOMIC DNA]</scope>
    <source>
        <strain evidence="1">PS710</strain>
    </source>
</reference>
<dbReference type="InterPro" id="IPR010727">
    <property type="entry name" value="DUF1302"/>
</dbReference>
<dbReference type="RefSeq" id="WP_150764677.1">
    <property type="nucleotide sequence ID" value="NZ_CABVHW010000006.1"/>
</dbReference>
<evidence type="ECO:0000313" key="2">
    <source>
        <dbReference type="Proteomes" id="UP000381093"/>
    </source>
</evidence>
<name>A0A5E7C514_PSEFL</name>
<dbReference type="Proteomes" id="UP000381093">
    <property type="component" value="Unassembled WGS sequence"/>
</dbReference>
<organism evidence="1 2">
    <name type="scientific">Pseudomonas fluorescens</name>
    <dbReference type="NCBI Taxonomy" id="294"/>
    <lineage>
        <taxon>Bacteria</taxon>
        <taxon>Pseudomonadati</taxon>
        <taxon>Pseudomonadota</taxon>
        <taxon>Gammaproteobacteria</taxon>
        <taxon>Pseudomonadales</taxon>
        <taxon>Pseudomonadaceae</taxon>
        <taxon>Pseudomonas</taxon>
    </lineage>
</organism>